<proteinExistence type="predicted"/>
<accession>A0A8E2A1E8</accession>
<reference evidence="1 2" key="1">
    <citation type="submission" date="2020-07" db="EMBL/GenBank/DDBJ databases">
        <title>Genomic Encyclopedia of Type Strains, Phase IV (KMG-IV): sequencing the most valuable type-strain genomes for metagenomic binning, comparative biology and taxonomic classification.</title>
        <authorList>
            <person name="Goeker M."/>
        </authorList>
    </citation>
    <scope>NUCLEOTIDE SEQUENCE [LARGE SCALE GENOMIC DNA]</scope>
    <source>
        <strain evidence="1 2">DSM 23697</strain>
    </source>
</reference>
<name>A0A8E2A1E8_9PORP</name>
<sequence length="146" mass="16198">MASNLTILVETALPALSGSAVTYNAAKNIYLSSGYTSAAGNTYFQGIRLSDRIIINYDFGQGYAYLFLNGIRIYGFDGRDKKLIASRSYCCKGHSEQFAKSECISMIQEYMKGQIKMLNASITESQIQDFSEKLIVDTLNNKKILA</sequence>
<comment type="caution">
    <text evidence="1">The sequence shown here is derived from an EMBL/GenBank/DDBJ whole genome shotgun (WGS) entry which is preliminary data.</text>
</comment>
<organism evidence="1 2">
    <name type="scientific">Macellibacteroides fermentans</name>
    <dbReference type="NCBI Taxonomy" id="879969"/>
    <lineage>
        <taxon>Bacteria</taxon>
        <taxon>Pseudomonadati</taxon>
        <taxon>Bacteroidota</taxon>
        <taxon>Bacteroidia</taxon>
        <taxon>Bacteroidales</taxon>
        <taxon>Porphyromonadaceae</taxon>
        <taxon>Macellibacteroides</taxon>
    </lineage>
</organism>
<evidence type="ECO:0000313" key="1">
    <source>
        <dbReference type="EMBL" id="NYI49038.1"/>
    </source>
</evidence>
<gene>
    <name evidence="1" type="ORF">F5613_001116</name>
</gene>
<keyword evidence="2" id="KW-1185">Reference proteome</keyword>
<dbReference type="RefSeq" id="WP_179399001.1">
    <property type="nucleotide sequence ID" value="NZ_JACCCY010000002.1"/>
</dbReference>
<protein>
    <submittedName>
        <fullName evidence="1">Uncharacterized protein</fullName>
    </submittedName>
</protein>
<evidence type="ECO:0000313" key="2">
    <source>
        <dbReference type="Proteomes" id="UP000574332"/>
    </source>
</evidence>
<dbReference type="AlphaFoldDB" id="A0A8E2A1E8"/>
<dbReference type="Proteomes" id="UP000574332">
    <property type="component" value="Unassembled WGS sequence"/>
</dbReference>
<dbReference type="EMBL" id="JACCCY010000002">
    <property type="protein sequence ID" value="NYI49038.1"/>
    <property type="molecule type" value="Genomic_DNA"/>
</dbReference>